<organism evidence="2 3">
    <name type="scientific">Candidatus Methylomirabilis lanthanidiphila</name>
    <dbReference type="NCBI Taxonomy" id="2211376"/>
    <lineage>
        <taxon>Bacteria</taxon>
        <taxon>Candidatus Methylomirabilota</taxon>
        <taxon>Candidatus Methylomirabilia</taxon>
        <taxon>Candidatus Methylomirabilales</taxon>
        <taxon>Candidatus Methylomirabilaceae</taxon>
        <taxon>Candidatus Methylomirabilis</taxon>
    </lineage>
</organism>
<evidence type="ECO:0000313" key="2">
    <source>
        <dbReference type="EMBL" id="VUZ84524.1"/>
    </source>
</evidence>
<dbReference type="InterPro" id="IPR021383">
    <property type="entry name" value="DUF3015"/>
</dbReference>
<sequence>MVKKAAILSVAVLCGMQAGLAMAAPNPDTGPGCGLGKLAWSDYQRQKDIAPQVMMATTNGTFGSTTFGISSGTSGCTNDGKIMGDSKTTMFAELNFENLSQEMARGQGEHLASLATLMGIPADQHGVFFAMTQERYTSLVKAGETSPVAMVKAINEAIAGHPVLAKASPR</sequence>
<feature type="chain" id="PRO_5021889353" evidence="1">
    <location>
        <begin position="24"/>
        <end position="170"/>
    </location>
</feature>
<dbReference type="Proteomes" id="UP000334340">
    <property type="component" value="Unassembled WGS sequence"/>
</dbReference>
<reference evidence="2 3" key="1">
    <citation type="submission" date="2019-07" db="EMBL/GenBank/DDBJ databases">
        <authorList>
            <person name="Cremers G."/>
        </authorList>
    </citation>
    <scope>NUCLEOTIDE SEQUENCE [LARGE SCALE GENOMIC DNA]</scope>
</reference>
<feature type="signal peptide" evidence="1">
    <location>
        <begin position="1"/>
        <end position="23"/>
    </location>
</feature>
<name>A0A564ZGV3_9BACT</name>
<keyword evidence="2" id="KW-0328">Glycosyltransferase</keyword>
<dbReference type="Pfam" id="PF11220">
    <property type="entry name" value="DUF3015"/>
    <property type="match status" value="1"/>
</dbReference>
<dbReference type="EMBL" id="CABIKM010000014">
    <property type="protein sequence ID" value="VUZ84524.1"/>
    <property type="molecule type" value="Genomic_DNA"/>
</dbReference>
<accession>A0A564ZGV3</accession>
<keyword evidence="2" id="KW-0808">Transferase</keyword>
<dbReference type="GO" id="GO:0016757">
    <property type="term" value="F:glycosyltransferase activity"/>
    <property type="evidence" value="ECO:0007669"/>
    <property type="project" value="UniProtKB-KW"/>
</dbReference>
<dbReference type="AlphaFoldDB" id="A0A564ZGV3"/>
<protein>
    <submittedName>
        <fullName evidence="2">Orotate phosphoribosyltransferase</fullName>
    </submittedName>
</protein>
<keyword evidence="3" id="KW-1185">Reference proteome</keyword>
<gene>
    <name evidence="2" type="ORF">MELA_00897</name>
</gene>
<evidence type="ECO:0000313" key="3">
    <source>
        <dbReference type="Proteomes" id="UP000334340"/>
    </source>
</evidence>
<evidence type="ECO:0000256" key="1">
    <source>
        <dbReference type="SAM" id="SignalP"/>
    </source>
</evidence>
<proteinExistence type="predicted"/>
<keyword evidence="1" id="KW-0732">Signal</keyword>